<keyword evidence="1" id="KW-1133">Transmembrane helix</keyword>
<proteinExistence type="predicted"/>
<dbReference type="Gramene" id="ESQ42175">
    <property type="protein sequence ID" value="ESQ42175"/>
    <property type="gene ID" value="EUTSA_v10015632mg"/>
</dbReference>
<keyword evidence="1" id="KW-0812">Transmembrane</keyword>
<evidence type="ECO:0000256" key="1">
    <source>
        <dbReference type="SAM" id="Phobius"/>
    </source>
</evidence>
<reference evidence="2 3" key="1">
    <citation type="journal article" date="2013" name="Front. Plant Sci.">
        <title>The Reference Genome of the Halophytic Plant Eutrema salsugineum.</title>
        <authorList>
            <person name="Yang R."/>
            <person name="Jarvis D.E."/>
            <person name="Chen H."/>
            <person name="Beilstein M.A."/>
            <person name="Grimwood J."/>
            <person name="Jenkins J."/>
            <person name="Shu S."/>
            <person name="Prochnik S."/>
            <person name="Xin M."/>
            <person name="Ma C."/>
            <person name="Schmutz J."/>
            <person name="Wing R.A."/>
            <person name="Mitchell-Olds T."/>
            <person name="Schumaker K.S."/>
            <person name="Wang X."/>
        </authorList>
    </citation>
    <scope>NUCLEOTIDE SEQUENCE [LARGE SCALE GENOMIC DNA]</scope>
</reference>
<dbReference type="KEGG" id="eus:EUTSA_v10015632mg"/>
<keyword evidence="3" id="KW-1185">Reference proteome</keyword>
<sequence>MTSQTNTYLTPPSSATPRGWWSRPIVTVPASNDREATFKESAAQATPYCAGFLTFFVPCFILLSIDNVQFHAKISIQSISASSATWQIDFLMQKPSSRYSIYYDVDDTTVNLGPLNAAVLNVTRKRDSRDHTAFSLAFLAEEGNRSDVVSEELDINLRAKHKRYIADNDEAGHFNIRCQNLTRSREKITCQSSFTRLKILFLTYDRTKGFELN</sequence>
<dbReference type="Proteomes" id="UP000030689">
    <property type="component" value="Unassembled WGS sequence"/>
</dbReference>
<organism evidence="2 3">
    <name type="scientific">Eutrema salsugineum</name>
    <name type="common">Saltwater cress</name>
    <name type="synonym">Sisymbrium salsugineum</name>
    <dbReference type="NCBI Taxonomy" id="72664"/>
    <lineage>
        <taxon>Eukaryota</taxon>
        <taxon>Viridiplantae</taxon>
        <taxon>Streptophyta</taxon>
        <taxon>Embryophyta</taxon>
        <taxon>Tracheophyta</taxon>
        <taxon>Spermatophyta</taxon>
        <taxon>Magnoliopsida</taxon>
        <taxon>eudicotyledons</taxon>
        <taxon>Gunneridae</taxon>
        <taxon>Pentapetalae</taxon>
        <taxon>rosids</taxon>
        <taxon>malvids</taxon>
        <taxon>Brassicales</taxon>
        <taxon>Brassicaceae</taxon>
        <taxon>Eutremeae</taxon>
        <taxon>Eutrema</taxon>
    </lineage>
</organism>
<gene>
    <name evidence="2" type="ORF">EUTSA_v10015632mg</name>
</gene>
<accession>V4KW05</accession>
<dbReference type="OMA" id="QDYDKAG"/>
<name>V4KW05_EUTSA</name>
<evidence type="ECO:0008006" key="4">
    <source>
        <dbReference type="Google" id="ProtNLM"/>
    </source>
</evidence>
<evidence type="ECO:0000313" key="2">
    <source>
        <dbReference type="EMBL" id="ESQ42175.1"/>
    </source>
</evidence>
<protein>
    <recommendedName>
        <fullName evidence="4">Late embryogenesis abundant protein LEA-2 subgroup domain-containing protein</fullName>
    </recommendedName>
</protein>
<dbReference type="EMBL" id="KI517464">
    <property type="protein sequence ID" value="ESQ42175.1"/>
    <property type="molecule type" value="Genomic_DNA"/>
</dbReference>
<keyword evidence="1" id="KW-0472">Membrane</keyword>
<dbReference type="AlphaFoldDB" id="V4KW05"/>
<dbReference type="OrthoDB" id="1105329at2759"/>
<evidence type="ECO:0000313" key="3">
    <source>
        <dbReference type="Proteomes" id="UP000030689"/>
    </source>
</evidence>
<feature type="transmembrane region" description="Helical" evidence="1">
    <location>
        <begin position="45"/>
        <end position="65"/>
    </location>
</feature>